<name>A0A5D4THM7_9BACI</name>
<organism evidence="2 3">
    <name type="scientific">Sutcliffiella horikoshii</name>
    <dbReference type="NCBI Taxonomy" id="79883"/>
    <lineage>
        <taxon>Bacteria</taxon>
        <taxon>Bacillati</taxon>
        <taxon>Bacillota</taxon>
        <taxon>Bacilli</taxon>
        <taxon>Bacillales</taxon>
        <taxon>Bacillaceae</taxon>
        <taxon>Sutcliffiella</taxon>
    </lineage>
</organism>
<evidence type="ECO:0000256" key="1">
    <source>
        <dbReference type="SAM" id="Coils"/>
    </source>
</evidence>
<protein>
    <submittedName>
        <fullName evidence="2">Uncharacterized protein</fullName>
    </submittedName>
</protein>
<accession>A0A5D4THM7</accession>
<dbReference type="RefSeq" id="WP_148978604.1">
    <property type="nucleotide sequence ID" value="NZ_JBNILM010000003.1"/>
</dbReference>
<dbReference type="OrthoDB" id="2679997at2"/>
<evidence type="ECO:0000313" key="2">
    <source>
        <dbReference type="EMBL" id="TYS73644.1"/>
    </source>
</evidence>
<dbReference type="Proteomes" id="UP000324517">
    <property type="component" value="Unassembled WGS sequence"/>
</dbReference>
<dbReference type="EMBL" id="VTET01000002">
    <property type="protein sequence ID" value="TYS73644.1"/>
    <property type="molecule type" value="Genomic_DNA"/>
</dbReference>
<gene>
    <name evidence="2" type="ORF">FZC75_04760</name>
</gene>
<dbReference type="AlphaFoldDB" id="A0A5D4THM7"/>
<feature type="coiled-coil region" evidence="1">
    <location>
        <begin position="22"/>
        <end position="85"/>
    </location>
</feature>
<comment type="caution">
    <text evidence="2">The sequence shown here is derived from an EMBL/GenBank/DDBJ whole genome shotgun (WGS) entry which is preliminary data.</text>
</comment>
<proteinExistence type="predicted"/>
<reference evidence="2 3" key="1">
    <citation type="submission" date="2019-08" db="EMBL/GenBank/DDBJ databases">
        <title>Bacillus genomes from the desert of Cuatro Cienegas, Coahuila.</title>
        <authorList>
            <person name="Olmedo-Alvarez G."/>
        </authorList>
    </citation>
    <scope>NUCLEOTIDE SEQUENCE [LARGE SCALE GENOMIC DNA]</scope>
    <source>
        <strain evidence="2 3">CH98b_3T</strain>
    </source>
</reference>
<sequence>MVDPNSELFRAKQQVIYYRAEVVKYRNRILELERLVEKEKVRNNYLQQKLRVLNNEKIDSYLQEIKELQQKILELEVELEEESTFQKIKGEPSIKENTLDFYSYFNYSVVFPAEGGESVCIYSHFTIVNTGEEPLNDMVVCIKVMPVGAVILSGQISDPKLLQGPGTAREDIKWVYAIEDWRKKIMESGEYWIKPINPKSFSTLTLKGLEITVDNYKRPIKGTIEAFIYFDATQSPSTSLNKINFQIP</sequence>
<evidence type="ECO:0000313" key="3">
    <source>
        <dbReference type="Proteomes" id="UP000324517"/>
    </source>
</evidence>
<keyword evidence="1" id="KW-0175">Coiled coil</keyword>